<name>A0A934MQ21_9HYPH</name>
<gene>
    <name evidence="5" type="ORF">JEQ47_04220</name>
</gene>
<dbReference type="GO" id="GO:0043565">
    <property type="term" value="F:sequence-specific DNA binding"/>
    <property type="evidence" value="ECO:0007669"/>
    <property type="project" value="InterPro"/>
</dbReference>
<dbReference type="Pfam" id="PF12833">
    <property type="entry name" value="HTH_18"/>
    <property type="match status" value="1"/>
</dbReference>
<accession>A0A934MQ21</accession>
<dbReference type="Pfam" id="PF20240">
    <property type="entry name" value="DUF6597"/>
    <property type="match status" value="1"/>
</dbReference>
<evidence type="ECO:0000259" key="4">
    <source>
        <dbReference type="PROSITE" id="PS01124"/>
    </source>
</evidence>
<evidence type="ECO:0000256" key="3">
    <source>
        <dbReference type="ARBA" id="ARBA00023163"/>
    </source>
</evidence>
<dbReference type="PANTHER" id="PTHR46796">
    <property type="entry name" value="HTH-TYPE TRANSCRIPTIONAL ACTIVATOR RHAS-RELATED"/>
    <property type="match status" value="1"/>
</dbReference>
<dbReference type="Proteomes" id="UP000602124">
    <property type="component" value="Unassembled WGS sequence"/>
</dbReference>
<dbReference type="SMART" id="SM00342">
    <property type="entry name" value="HTH_ARAC"/>
    <property type="match status" value="1"/>
</dbReference>
<comment type="caution">
    <text evidence="5">The sequence shown here is derived from an EMBL/GenBank/DDBJ whole genome shotgun (WGS) entry which is preliminary data.</text>
</comment>
<evidence type="ECO:0000256" key="1">
    <source>
        <dbReference type="ARBA" id="ARBA00023015"/>
    </source>
</evidence>
<reference evidence="5" key="1">
    <citation type="submission" date="2020-12" db="EMBL/GenBank/DDBJ databases">
        <title>Devosia sp. MSA67 isolated from Mo River.</title>
        <authorList>
            <person name="Ma F."/>
            <person name="Zi Z."/>
        </authorList>
    </citation>
    <scope>NUCLEOTIDE SEQUENCE</scope>
    <source>
        <strain evidence="5">MSA67</strain>
    </source>
</reference>
<dbReference type="PANTHER" id="PTHR46796:SF13">
    <property type="entry name" value="HTH-TYPE TRANSCRIPTIONAL ACTIVATOR RHAS"/>
    <property type="match status" value="1"/>
</dbReference>
<dbReference type="EMBL" id="JAEKMH010000001">
    <property type="protein sequence ID" value="MBJ3783919.1"/>
    <property type="molecule type" value="Genomic_DNA"/>
</dbReference>
<evidence type="ECO:0000256" key="2">
    <source>
        <dbReference type="ARBA" id="ARBA00023125"/>
    </source>
</evidence>
<dbReference type="Gene3D" id="1.10.10.60">
    <property type="entry name" value="Homeodomain-like"/>
    <property type="match status" value="1"/>
</dbReference>
<dbReference type="RefSeq" id="WP_198875131.1">
    <property type="nucleotide sequence ID" value="NZ_JAEKMH010000001.1"/>
</dbReference>
<dbReference type="GO" id="GO:0003700">
    <property type="term" value="F:DNA-binding transcription factor activity"/>
    <property type="evidence" value="ECO:0007669"/>
    <property type="project" value="InterPro"/>
</dbReference>
<dbReference type="PROSITE" id="PS01124">
    <property type="entry name" value="HTH_ARAC_FAMILY_2"/>
    <property type="match status" value="1"/>
</dbReference>
<dbReference type="InterPro" id="IPR046532">
    <property type="entry name" value="DUF6597"/>
</dbReference>
<keyword evidence="2" id="KW-0238">DNA-binding</keyword>
<sequence>MRYQRFTPGDALAAYVEHFWLVDADLGDRWHEEILVPNGRPTIIVSLADPGIRKNPETFAETPNVSGLSGIGTGPVIIGQRGSVKLVAAQLSPFGPTAFGLAPHIDEHVPLAAWPDTKVTQELDTDLVRLGASEGAVRALEKWLSARFQPLPQKAVSDLSRVYACLDSDLPANISSWADTAGLTHSQLYRLFRNHVGISPKSALMIARYQALVGGLLGQMRGNGLAQLALLQGYYDQAHANRDFRRFTGVTPQHFTQTLNGIARMMHQPMSDLSKNLEARGD</sequence>
<dbReference type="InterPro" id="IPR018060">
    <property type="entry name" value="HTH_AraC"/>
</dbReference>
<feature type="domain" description="HTH araC/xylS-type" evidence="4">
    <location>
        <begin position="173"/>
        <end position="258"/>
    </location>
</feature>
<keyword evidence="3" id="KW-0804">Transcription</keyword>
<dbReference type="InterPro" id="IPR050204">
    <property type="entry name" value="AraC_XylS_family_regulators"/>
</dbReference>
<keyword evidence="1" id="KW-0805">Transcription regulation</keyword>
<organism evidence="5 6">
    <name type="scientific">Devosia sediminis</name>
    <dbReference type="NCBI Taxonomy" id="2798801"/>
    <lineage>
        <taxon>Bacteria</taxon>
        <taxon>Pseudomonadati</taxon>
        <taxon>Pseudomonadota</taxon>
        <taxon>Alphaproteobacteria</taxon>
        <taxon>Hyphomicrobiales</taxon>
        <taxon>Devosiaceae</taxon>
        <taxon>Devosia</taxon>
    </lineage>
</organism>
<protein>
    <submittedName>
        <fullName evidence="5">AraC family transcriptional regulator</fullName>
    </submittedName>
</protein>
<proteinExistence type="predicted"/>
<evidence type="ECO:0000313" key="6">
    <source>
        <dbReference type="Proteomes" id="UP000602124"/>
    </source>
</evidence>
<dbReference type="AlphaFoldDB" id="A0A934MQ21"/>
<evidence type="ECO:0000313" key="5">
    <source>
        <dbReference type="EMBL" id="MBJ3783919.1"/>
    </source>
</evidence>
<keyword evidence="6" id="KW-1185">Reference proteome</keyword>